<reference evidence="2 3" key="1">
    <citation type="submission" date="2014-04" db="EMBL/GenBank/DDBJ databases">
        <authorList>
            <consortium name="DOE Joint Genome Institute"/>
            <person name="Kuo A."/>
            <person name="Kohler A."/>
            <person name="Nagy L.G."/>
            <person name="Floudas D."/>
            <person name="Copeland A."/>
            <person name="Barry K.W."/>
            <person name="Cichocki N."/>
            <person name="Veneault-Fourrey C."/>
            <person name="LaButti K."/>
            <person name="Lindquist E.A."/>
            <person name="Lipzen A."/>
            <person name="Lundell T."/>
            <person name="Morin E."/>
            <person name="Murat C."/>
            <person name="Sun H."/>
            <person name="Tunlid A."/>
            <person name="Henrissat B."/>
            <person name="Grigoriev I.V."/>
            <person name="Hibbett D.S."/>
            <person name="Martin F."/>
            <person name="Nordberg H.P."/>
            <person name="Cantor M.N."/>
            <person name="Hua S.X."/>
        </authorList>
    </citation>
    <scope>NUCLEOTIDE SEQUENCE [LARGE SCALE GENOMIC DNA]</scope>
    <source>
        <strain evidence="2 3">LaAM-08-1</strain>
    </source>
</reference>
<reference evidence="3" key="2">
    <citation type="submission" date="2015-01" db="EMBL/GenBank/DDBJ databases">
        <title>Evolutionary Origins and Diversification of the Mycorrhizal Mutualists.</title>
        <authorList>
            <consortium name="DOE Joint Genome Institute"/>
            <consortium name="Mycorrhizal Genomics Consortium"/>
            <person name="Kohler A."/>
            <person name="Kuo A."/>
            <person name="Nagy L.G."/>
            <person name="Floudas D."/>
            <person name="Copeland A."/>
            <person name="Barry K.W."/>
            <person name="Cichocki N."/>
            <person name="Veneault-Fourrey C."/>
            <person name="LaButti K."/>
            <person name="Lindquist E.A."/>
            <person name="Lipzen A."/>
            <person name="Lundell T."/>
            <person name="Morin E."/>
            <person name="Murat C."/>
            <person name="Riley R."/>
            <person name="Ohm R."/>
            <person name="Sun H."/>
            <person name="Tunlid A."/>
            <person name="Henrissat B."/>
            <person name="Grigoriev I.V."/>
            <person name="Hibbett D.S."/>
            <person name="Martin F."/>
        </authorList>
    </citation>
    <scope>NUCLEOTIDE SEQUENCE [LARGE SCALE GENOMIC DNA]</scope>
    <source>
        <strain evidence="3">LaAM-08-1</strain>
    </source>
</reference>
<accession>A0A0C9XZ58</accession>
<sequence>MLGKARRAAGKRISSTDDNNSDSRSIASVSKEDKKAKKQSSKILRVLEKSKEGGRDSLLPTTSSELTSVVPPATATLQPIPIKPSRTASVGTDELGFSVVPQQTATTTIPSGSTSVGPFNTITPSGSKSVEASRTASGATEELGSSVVPQQTTGTTIPSESSVRTASVGTEELGFSVVSQQITTTPPTEPSRPSSFKTGELDFSVAKAQDQEWTAVSGDVEPSNVSQPLRPTLGEARRGGENLEKEIQDLTRERDDLEMRLKAAEEAAAKSQAESDGRIQHLLKGNAELNEGNASLLKEADRLLDESKEARERARVLEEDKETLAVELRSLKACRDSLTQEKAKQDEEVRLAHEDKEDLAAELQILRAEKDELRDEVEAEKRTRAALEEEKAGLMTEIRELQAEVDTKDEELEVKSTRVRDLEWESADMKGQLAQLREDLLRTSRRHVEARNSEAEKTAELTNQMRRLHDRFGSTERQNQMLKDQLQSHLDELQSRRADDGQQSSYAVNSTTRLKHTSVITDDAIRIVALLNSEIFQAAACLSDKNFGDRSPTVEGHNFETEALRVKVKEYLGDEMVTVLESLSLHRDVQEFDPWPLQIAFQVCLAYCCNRIITSWYPCHWEYDAFLETLYSRIQGVEEPKAAQRWRAITRARLGPSDNRKAQIVEFMCSSLLNILTLSGWSKDCPLTRSIMESFEDRLSVVATLAIHLHVMLGEDRSPERLGTFLIPPGTDFDDEFMDDDYAEESDSDNGVVCTSDIGLRRVTRDRIHVIVKPKVIVPAVFEQMGL</sequence>
<dbReference type="PANTHER" id="PTHR23159:SF31">
    <property type="entry name" value="CENTROSOME-ASSOCIATED PROTEIN CEP250 ISOFORM X1"/>
    <property type="match status" value="1"/>
</dbReference>
<feature type="compositionally biased region" description="Low complexity" evidence="1">
    <location>
        <begin position="57"/>
        <end position="72"/>
    </location>
</feature>
<dbReference type="STRING" id="1095629.A0A0C9XZ58"/>
<feature type="compositionally biased region" description="Low complexity" evidence="1">
    <location>
        <begin position="12"/>
        <end position="29"/>
    </location>
</feature>
<name>A0A0C9XZ58_9AGAR</name>
<feature type="compositionally biased region" description="Basic residues" evidence="1">
    <location>
        <begin position="1"/>
        <end position="10"/>
    </location>
</feature>
<protein>
    <submittedName>
        <fullName evidence="2">Uncharacterized protein</fullName>
    </submittedName>
</protein>
<feature type="compositionally biased region" description="Basic and acidic residues" evidence="1">
    <location>
        <begin position="45"/>
        <end position="55"/>
    </location>
</feature>
<dbReference type="AlphaFoldDB" id="A0A0C9XZ58"/>
<evidence type="ECO:0000313" key="3">
    <source>
        <dbReference type="Proteomes" id="UP000054477"/>
    </source>
</evidence>
<dbReference type="Proteomes" id="UP000054477">
    <property type="component" value="Unassembled WGS sequence"/>
</dbReference>
<dbReference type="HOGENOM" id="CLU_355672_0_0_1"/>
<feature type="compositionally biased region" description="Polar residues" evidence="1">
    <location>
        <begin position="102"/>
        <end position="138"/>
    </location>
</feature>
<proteinExistence type="predicted"/>
<feature type="compositionally biased region" description="Low complexity" evidence="1">
    <location>
        <begin position="183"/>
        <end position="195"/>
    </location>
</feature>
<dbReference type="EMBL" id="KN838613">
    <property type="protein sequence ID" value="KIK01073.1"/>
    <property type="molecule type" value="Genomic_DNA"/>
</dbReference>
<feature type="region of interest" description="Disordered" evidence="1">
    <location>
        <begin position="102"/>
        <end position="198"/>
    </location>
</feature>
<feature type="region of interest" description="Disordered" evidence="1">
    <location>
        <begin position="1"/>
        <end position="89"/>
    </location>
</feature>
<dbReference type="PANTHER" id="PTHR23159">
    <property type="entry name" value="CENTROSOMAL PROTEIN 2"/>
    <property type="match status" value="1"/>
</dbReference>
<evidence type="ECO:0000313" key="2">
    <source>
        <dbReference type="EMBL" id="KIK01073.1"/>
    </source>
</evidence>
<dbReference type="OrthoDB" id="3147752at2759"/>
<feature type="compositionally biased region" description="Polar residues" evidence="1">
    <location>
        <begin position="147"/>
        <end position="168"/>
    </location>
</feature>
<gene>
    <name evidence="2" type="ORF">K443DRAFT_99339</name>
</gene>
<evidence type="ECO:0000256" key="1">
    <source>
        <dbReference type="SAM" id="MobiDB-lite"/>
    </source>
</evidence>
<organism evidence="2 3">
    <name type="scientific">Laccaria amethystina LaAM-08-1</name>
    <dbReference type="NCBI Taxonomy" id="1095629"/>
    <lineage>
        <taxon>Eukaryota</taxon>
        <taxon>Fungi</taxon>
        <taxon>Dikarya</taxon>
        <taxon>Basidiomycota</taxon>
        <taxon>Agaricomycotina</taxon>
        <taxon>Agaricomycetes</taxon>
        <taxon>Agaricomycetidae</taxon>
        <taxon>Agaricales</taxon>
        <taxon>Agaricineae</taxon>
        <taxon>Hydnangiaceae</taxon>
        <taxon>Laccaria</taxon>
    </lineage>
</organism>
<keyword evidence="3" id="KW-1185">Reference proteome</keyword>
<feature type="region of interest" description="Disordered" evidence="1">
    <location>
        <begin position="214"/>
        <end position="242"/>
    </location>
</feature>